<evidence type="ECO:0000313" key="4">
    <source>
        <dbReference type="Proteomes" id="UP000249324"/>
    </source>
</evidence>
<evidence type="ECO:0000313" key="3">
    <source>
        <dbReference type="EMBL" id="PZM99400.1"/>
    </source>
</evidence>
<accession>A0A2W4JJX1</accession>
<organism evidence="3">
    <name type="scientific">Thermocrispum agreste</name>
    <dbReference type="NCBI Taxonomy" id="37925"/>
    <lineage>
        <taxon>Bacteria</taxon>
        <taxon>Bacillati</taxon>
        <taxon>Actinomycetota</taxon>
        <taxon>Actinomycetes</taxon>
        <taxon>Pseudonocardiales</taxon>
        <taxon>Pseudonocardiaceae</taxon>
        <taxon>Thermocrispum</taxon>
    </lineage>
</organism>
<proteinExistence type="predicted"/>
<feature type="signal peptide" evidence="1">
    <location>
        <begin position="1"/>
        <end position="17"/>
    </location>
</feature>
<reference evidence="2 4" key="3">
    <citation type="journal article" date="2021" name="BMC Genomics">
        <title>Genome-resolved metagenome and metatranscriptome analyses of thermophilic composting reveal key bacterial players and their metabolic interactions.</title>
        <authorList>
            <person name="Braga L.P.P."/>
            <person name="Pereira R.V."/>
            <person name="Martins L.F."/>
            <person name="Moura L.M.S."/>
            <person name="Sanchez F.B."/>
            <person name="Patane J.S.L."/>
            <person name="da Silva A.M."/>
            <person name="Setubal J.C."/>
        </authorList>
    </citation>
    <scope>NUCLEOTIDE SEQUENCE [LARGE SCALE GENOMIC DNA]</scope>
    <source>
        <strain evidence="2">ZC4RG45</strain>
    </source>
</reference>
<dbReference type="AlphaFoldDB" id="A0A2W4JJX1"/>
<evidence type="ECO:0000313" key="2">
    <source>
        <dbReference type="EMBL" id="MFO7191565.1"/>
    </source>
</evidence>
<dbReference type="EMBL" id="QGUI01000166">
    <property type="protein sequence ID" value="PZM99400.1"/>
    <property type="molecule type" value="Genomic_DNA"/>
</dbReference>
<feature type="chain" id="PRO_5039405565" evidence="1">
    <location>
        <begin position="18"/>
        <end position="261"/>
    </location>
</feature>
<name>A0A2W4JJX1_9PSEU</name>
<comment type="caution">
    <text evidence="3">The sequence shown here is derived from an EMBL/GenBank/DDBJ whole genome shotgun (WGS) entry which is preliminary data.</text>
</comment>
<evidence type="ECO:0000256" key="1">
    <source>
        <dbReference type="SAM" id="SignalP"/>
    </source>
</evidence>
<reference evidence="3" key="1">
    <citation type="submission" date="2018-05" db="EMBL/GenBank/DDBJ databases">
        <authorList>
            <person name="Lanie J.A."/>
            <person name="Ng W.-L."/>
            <person name="Kazmierczak K.M."/>
            <person name="Andrzejewski T.M."/>
            <person name="Davidsen T.M."/>
            <person name="Wayne K.J."/>
            <person name="Tettelin H."/>
            <person name="Glass J.I."/>
            <person name="Rusch D."/>
            <person name="Podicherti R."/>
            <person name="Tsui H.-C.T."/>
            <person name="Winkler M.E."/>
        </authorList>
    </citation>
    <scope>NUCLEOTIDE SEQUENCE</scope>
    <source>
        <strain evidence="3">ZC4RG45</strain>
    </source>
</reference>
<sequence>MCVASATLVVWSSAWLAGRAASDDVLDAMQVWAARHELEVADHQAADITGLPATRTSSPAGLLPVLRTFGSPPALVLPAPGDPRGLDAGGPFTKEALRAGEAVVLADAGIGLVPQATAEDVMRWRVHRLLATPVFDHVTLAQAEEELTVAVRDSAAELAALQVANERPDAHEALRAHLRARPPLSWPDAMPGRSLRVLQQADEVAAILALADADNPGGALSASAAAMRAAALRRPAAAVRMARTAAIAEAVRILSEQPNRR</sequence>
<gene>
    <name evidence="2" type="ORF">DIU77_004925</name>
    <name evidence="3" type="ORF">DIU77_05895</name>
</gene>
<dbReference type="EMBL" id="QGUI02000036">
    <property type="protein sequence ID" value="MFO7191565.1"/>
    <property type="molecule type" value="Genomic_DNA"/>
</dbReference>
<dbReference type="STRING" id="1111738.GCA_000427905_02025"/>
<reference evidence="2" key="4">
    <citation type="submission" date="2023-08" db="EMBL/GenBank/DDBJ databases">
        <authorList>
            <person name="Guima S.E.S."/>
            <person name="Martins L.F."/>
            <person name="Silva A.M."/>
            <person name="Setubal J.C."/>
        </authorList>
    </citation>
    <scope>NUCLEOTIDE SEQUENCE</scope>
    <source>
        <strain evidence="2">ZC4RG45</strain>
    </source>
</reference>
<reference evidence="2" key="2">
    <citation type="submission" date="2018-05" db="EMBL/GenBank/DDBJ databases">
        <authorList>
            <person name="Moura L."/>
            <person name="Setubal J.C."/>
        </authorList>
    </citation>
    <scope>NUCLEOTIDE SEQUENCE</scope>
    <source>
        <strain evidence="2">ZC4RG45</strain>
    </source>
</reference>
<keyword evidence="1" id="KW-0732">Signal</keyword>
<dbReference type="Proteomes" id="UP000249324">
    <property type="component" value="Unassembled WGS sequence"/>
</dbReference>
<protein>
    <submittedName>
        <fullName evidence="3">Uncharacterized protein</fullName>
    </submittedName>
</protein>